<sequence>RNEALSVPGVMLERLGLDRRGLGALNSSMRELIRASQHALAAD</sequence>
<keyword evidence="2" id="KW-1185">Reference proteome</keyword>
<protein>
    <submittedName>
        <fullName evidence="1">MarR family transcriptional regulator</fullName>
    </submittedName>
</protein>
<dbReference type="EMBL" id="JAAZSR010000521">
    <property type="protein sequence ID" value="NKX52403.1"/>
    <property type="molecule type" value="Genomic_DNA"/>
</dbReference>
<comment type="caution">
    <text evidence="1">The sequence shown here is derived from an EMBL/GenBank/DDBJ whole genome shotgun (WGS) entry which is preliminary data.</text>
</comment>
<evidence type="ECO:0000313" key="2">
    <source>
        <dbReference type="Proteomes" id="UP000523795"/>
    </source>
</evidence>
<gene>
    <name evidence="1" type="ORF">HER39_17865</name>
</gene>
<dbReference type="Proteomes" id="UP000523795">
    <property type="component" value="Unassembled WGS sequence"/>
</dbReference>
<feature type="non-terminal residue" evidence="1">
    <location>
        <position position="1"/>
    </location>
</feature>
<proteinExistence type="predicted"/>
<reference evidence="1 2" key="1">
    <citation type="submission" date="2020-04" db="EMBL/GenBank/DDBJ databases">
        <authorList>
            <person name="Liu S."/>
        </authorList>
    </citation>
    <scope>NUCLEOTIDE SEQUENCE [LARGE SCALE GENOMIC DNA]</scope>
    <source>
        <strain evidence="1 2">CGMCC 1.15091</strain>
    </source>
</reference>
<evidence type="ECO:0000313" key="1">
    <source>
        <dbReference type="EMBL" id="NKX52403.1"/>
    </source>
</evidence>
<name>A0ABX1JSZ9_9MICC</name>
<accession>A0ABX1JSZ9</accession>
<organism evidence="1 2">
    <name type="scientific">Arthrobacter deserti</name>
    <dbReference type="NCBI Taxonomy" id="1742687"/>
    <lineage>
        <taxon>Bacteria</taxon>
        <taxon>Bacillati</taxon>
        <taxon>Actinomycetota</taxon>
        <taxon>Actinomycetes</taxon>
        <taxon>Micrococcales</taxon>
        <taxon>Micrococcaceae</taxon>
        <taxon>Arthrobacter</taxon>
    </lineage>
</organism>